<name>A0ACC7LZB8_9PSED</name>
<evidence type="ECO:0000313" key="2">
    <source>
        <dbReference type="Proteomes" id="UP001615411"/>
    </source>
</evidence>
<gene>
    <name evidence="1" type="ORF">ACIKP7_11215</name>
</gene>
<accession>A0ACC7LZB8</accession>
<organism evidence="1 2">
    <name type="scientific">Pseudomonas caricapapayae</name>
    <dbReference type="NCBI Taxonomy" id="46678"/>
    <lineage>
        <taxon>Bacteria</taxon>
        <taxon>Pseudomonadati</taxon>
        <taxon>Pseudomonadota</taxon>
        <taxon>Gammaproteobacteria</taxon>
        <taxon>Pseudomonadales</taxon>
        <taxon>Pseudomonadaceae</taxon>
        <taxon>Pseudomonas</taxon>
    </lineage>
</organism>
<protein>
    <submittedName>
        <fullName evidence="1">Uncharacterized protein</fullName>
    </submittedName>
</protein>
<keyword evidence="2" id="KW-1185">Reference proteome</keyword>
<proteinExistence type="predicted"/>
<sequence length="84" mass="9261">MKAARPEEQSSPRKVDISTPANALLDPILHRIVDESLRAGYGFAATSLALVKDRRNMRRMMIKRGFTPDQVKHYLAVIGLGGGV</sequence>
<comment type="caution">
    <text evidence="1">The sequence shown here is derived from an EMBL/GenBank/DDBJ whole genome shotgun (WGS) entry which is preliminary data.</text>
</comment>
<reference evidence="1" key="1">
    <citation type="submission" date="2024-10" db="EMBL/GenBank/DDBJ databases">
        <title>Aeromonas and Pseudomonas from the Cagarras Archipelago, Rio de Janeiro, Brazil.</title>
        <authorList>
            <person name="Canellas A.L.B."/>
            <person name="Laport M.S."/>
        </authorList>
    </citation>
    <scope>NUCLEOTIDE SEQUENCE</scope>
    <source>
        <strain evidence="1">ACP-7</strain>
    </source>
</reference>
<evidence type="ECO:0000313" key="1">
    <source>
        <dbReference type="EMBL" id="MFJ1338692.1"/>
    </source>
</evidence>
<dbReference type="Proteomes" id="UP001615411">
    <property type="component" value="Unassembled WGS sequence"/>
</dbReference>
<dbReference type="EMBL" id="JBIUGF010000028">
    <property type="protein sequence ID" value="MFJ1338692.1"/>
    <property type="molecule type" value="Genomic_DNA"/>
</dbReference>